<reference evidence="5" key="2">
    <citation type="submission" date="2021-04" db="EMBL/GenBank/DDBJ databases">
        <authorList>
            <person name="Gilroy R."/>
        </authorList>
    </citation>
    <scope>NUCLEOTIDE SEQUENCE</scope>
    <source>
        <strain evidence="5">9264</strain>
    </source>
</reference>
<dbReference type="AlphaFoldDB" id="A0A9D2RHS0"/>
<sequence>MTVHSSVRQIEALKHRFGVMSLDRPKSLNSVDLALTLSIHQQLVAWRDDPNIEFVVLMSEHERAFCAGGDIVALYHALQECRQTLRSDHYVYEFFHAEYSLDELIHYYPKPIVVLGQGVVMGGGVGMFMGASHRVVFDNTRFAMPEVCIGLFPDVAGTWMLARLPNGVGELLALSGVSIQAADCVALGLADWWVPGSSAEFLTHLEQATPQAEASPLAYLNQILGEYAKGWVLSDSPVMQVYPALRSLARPASVADFTQQLAVLAQQTSQPWLHQAYEQLCTASPLSQTITLALMAQNRKRSVSQTLADDLWVAMQCCARGDLVEGVRALLIDKDRQPVWQHPKDFSPLELERFYRPDWPNAELALCFK</sequence>
<evidence type="ECO:0000259" key="4">
    <source>
        <dbReference type="Pfam" id="PF16113"/>
    </source>
</evidence>
<dbReference type="NCBIfam" id="NF004127">
    <property type="entry name" value="PRK05617.1"/>
    <property type="match status" value="1"/>
</dbReference>
<evidence type="ECO:0000256" key="3">
    <source>
        <dbReference type="ARBA" id="ARBA00022801"/>
    </source>
</evidence>
<dbReference type="InterPro" id="IPR029045">
    <property type="entry name" value="ClpP/crotonase-like_dom_sf"/>
</dbReference>
<reference evidence="5" key="1">
    <citation type="journal article" date="2021" name="PeerJ">
        <title>Extensive microbial diversity within the chicken gut microbiome revealed by metagenomics and culture.</title>
        <authorList>
            <person name="Gilroy R."/>
            <person name="Ravi A."/>
            <person name="Getino M."/>
            <person name="Pursley I."/>
            <person name="Horton D.L."/>
            <person name="Alikhan N.F."/>
            <person name="Baker D."/>
            <person name="Gharbi K."/>
            <person name="Hall N."/>
            <person name="Watson M."/>
            <person name="Adriaenssens E.M."/>
            <person name="Foster-Nyarko E."/>
            <person name="Jarju S."/>
            <person name="Secka A."/>
            <person name="Antonio M."/>
            <person name="Oren A."/>
            <person name="Chaudhuri R.R."/>
            <person name="La Ragione R."/>
            <person name="Hildebrand F."/>
            <person name="Pallen M.J."/>
        </authorList>
    </citation>
    <scope>NUCLEOTIDE SEQUENCE</scope>
    <source>
        <strain evidence="5">9264</strain>
    </source>
</reference>
<dbReference type="PANTHER" id="PTHR43176:SF3">
    <property type="entry name" value="3-HYDROXYISOBUTYRYL-COA HYDROLASE, MITOCHONDRIAL"/>
    <property type="match status" value="1"/>
</dbReference>
<evidence type="ECO:0000256" key="2">
    <source>
        <dbReference type="ARBA" id="ARBA00011915"/>
    </source>
</evidence>
<dbReference type="GO" id="GO:0006574">
    <property type="term" value="P:L-valine catabolic process"/>
    <property type="evidence" value="ECO:0007669"/>
    <property type="project" value="TreeGrafter"/>
</dbReference>
<dbReference type="InterPro" id="IPR032259">
    <property type="entry name" value="HIBYL-CoA-H"/>
</dbReference>
<comment type="catalytic activity">
    <reaction evidence="1">
        <text>3-hydroxy-2-methylpropanoyl-CoA + H2O = 3-hydroxy-2-methylpropanoate + CoA + H(+)</text>
        <dbReference type="Rhea" id="RHEA:20888"/>
        <dbReference type="ChEBI" id="CHEBI:11805"/>
        <dbReference type="ChEBI" id="CHEBI:15377"/>
        <dbReference type="ChEBI" id="CHEBI:15378"/>
        <dbReference type="ChEBI" id="CHEBI:57287"/>
        <dbReference type="ChEBI" id="CHEBI:57340"/>
        <dbReference type="EC" id="3.1.2.4"/>
    </reaction>
</comment>
<dbReference type="InterPro" id="IPR045004">
    <property type="entry name" value="ECH_dom"/>
</dbReference>
<dbReference type="Gene3D" id="3.90.226.10">
    <property type="entry name" value="2-enoyl-CoA Hydratase, Chain A, domain 1"/>
    <property type="match status" value="1"/>
</dbReference>
<dbReference type="PANTHER" id="PTHR43176">
    <property type="entry name" value="3-HYDROXYISOBUTYRYL-COA HYDROLASE-RELATED"/>
    <property type="match status" value="1"/>
</dbReference>
<gene>
    <name evidence="5" type="ORF">H9906_03370</name>
</gene>
<dbReference type="Proteomes" id="UP000823889">
    <property type="component" value="Unassembled WGS sequence"/>
</dbReference>
<evidence type="ECO:0000313" key="6">
    <source>
        <dbReference type="Proteomes" id="UP000823889"/>
    </source>
</evidence>
<keyword evidence="3" id="KW-0378">Hydrolase</keyword>
<dbReference type="EC" id="3.1.2.4" evidence="2"/>
<dbReference type="GO" id="GO:0005829">
    <property type="term" value="C:cytosol"/>
    <property type="evidence" value="ECO:0007669"/>
    <property type="project" value="TreeGrafter"/>
</dbReference>
<evidence type="ECO:0000313" key="5">
    <source>
        <dbReference type="EMBL" id="HJD44050.1"/>
    </source>
</evidence>
<dbReference type="SUPFAM" id="SSF52096">
    <property type="entry name" value="ClpP/crotonase"/>
    <property type="match status" value="1"/>
</dbReference>
<dbReference type="EMBL" id="DWUQ01000065">
    <property type="protein sequence ID" value="HJD44050.1"/>
    <property type="molecule type" value="Genomic_DNA"/>
</dbReference>
<feature type="domain" description="Enoyl-CoA hydratase/isomerase" evidence="4">
    <location>
        <begin position="18"/>
        <end position="343"/>
    </location>
</feature>
<protein>
    <recommendedName>
        <fullName evidence="2">3-hydroxyisobutyryl-CoA hydrolase</fullName>
        <ecNumber evidence="2">3.1.2.4</ecNumber>
    </recommendedName>
</protein>
<evidence type="ECO:0000256" key="1">
    <source>
        <dbReference type="ARBA" id="ARBA00001709"/>
    </source>
</evidence>
<dbReference type="CDD" id="cd06558">
    <property type="entry name" value="crotonase-like"/>
    <property type="match status" value="1"/>
</dbReference>
<organism evidence="5 6">
    <name type="scientific">Candidatus Paenalcaligenes intestinipullorum</name>
    <dbReference type="NCBI Taxonomy" id="2838718"/>
    <lineage>
        <taxon>Bacteria</taxon>
        <taxon>Pseudomonadati</taxon>
        <taxon>Pseudomonadota</taxon>
        <taxon>Betaproteobacteria</taxon>
        <taxon>Burkholderiales</taxon>
        <taxon>Alcaligenaceae</taxon>
        <taxon>Paenalcaligenes</taxon>
    </lineage>
</organism>
<comment type="caution">
    <text evidence="5">The sequence shown here is derived from an EMBL/GenBank/DDBJ whole genome shotgun (WGS) entry which is preliminary data.</text>
</comment>
<dbReference type="GO" id="GO:0003860">
    <property type="term" value="F:3-hydroxyisobutyryl-CoA hydrolase activity"/>
    <property type="evidence" value="ECO:0007669"/>
    <property type="project" value="UniProtKB-EC"/>
</dbReference>
<proteinExistence type="predicted"/>
<dbReference type="Pfam" id="PF16113">
    <property type="entry name" value="ECH_2"/>
    <property type="match status" value="1"/>
</dbReference>
<accession>A0A9D2RHS0</accession>
<name>A0A9D2RHS0_9BURK</name>